<dbReference type="PANTHER" id="PTHR11927:SF9">
    <property type="entry name" value="L-FUCOSYLTRANSFERASE"/>
    <property type="match status" value="1"/>
</dbReference>
<evidence type="ECO:0000313" key="3">
    <source>
        <dbReference type="EMBL" id="MBC6611643.1"/>
    </source>
</evidence>
<sequence>MNGRLGNQLFQYAFAVALSKKLNTSYVIDDRLVVDSVKKYFERINITDNQYLRRIVKRYYRDRMPIVEQTGFEEVDISKNLVNNNVYYSGYFQSEKYIDSIKSSLKDIFKIKHIYEQQFVDKYASLFKNKKVLAIHYRIGDYAVWGGELLGGSNMVLPDSYYENALKLIPDYENYKVVLVTDDAKSAQAKLPFIKDKLVVSDQEILDFQVLMNADKLIISNSTFAWWAASLNKKNAEVFAPEFWIGFKVKKEYPVGIISSSFVKVAF</sequence>
<keyword evidence="2" id="KW-0808">Transferase</keyword>
<keyword evidence="1" id="KW-0328">Glycosyltransferase</keyword>
<proteinExistence type="predicted"/>
<keyword evidence="4" id="KW-1185">Reference proteome</keyword>
<dbReference type="Pfam" id="PF01531">
    <property type="entry name" value="Glyco_transf_11"/>
    <property type="match status" value="1"/>
</dbReference>
<evidence type="ECO:0000256" key="1">
    <source>
        <dbReference type="ARBA" id="ARBA00022676"/>
    </source>
</evidence>
<gene>
    <name evidence="3" type="ORF">H8B15_11955</name>
</gene>
<accession>A0ABR7ML17</accession>
<dbReference type="PANTHER" id="PTHR11927">
    <property type="entry name" value="GALACTOSIDE 2-L-FUCOSYLTRANSFERASE"/>
    <property type="match status" value="1"/>
</dbReference>
<dbReference type="EMBL" id="JACSCY010000008">
    <property type="protein sequence ID" value="MBC6611643.1"/>
    <property type="molecule type" value="Genomic_DNA"/>
</dbReference>
<evidence type="ECO:0000313" key="4">
    <source>
        <dbReference type="Proteomes" id="UP000622017"/>
    </source>
</evidence>
<name>A0ABR7ML17_9BACT</name>
<dbReference type="InterPro" id="IPR002516">
    <property type="entry name" value="Glyco_trans_11"/>
</dbReference>
<reference evidence="3 4" key="1">
    <citation type="submission" date="2020-08" db="EMBL/GenBank/DDBJ databases">
        <title>Hymenobacter sp.</title>
        <authorList>
            <person name="Kim M.K."/>
        </authorList>
    </citation>
    <scope>NUCLEOTIDE SEQUENCE [LARGE SCALE GENOMIC DNA]</scope>
    <source>
        <strain evidence="3 4">BT507</strain>
    </source>
</reference>
<dbReference type="CDD" id="cd11301">
    <property type="entry name" value="Fut1_Fut2_like"/>
    <property type="match status" value="1"/>
</dbReference>
<organism evidence="3 4">
    <name type="scientific">Hymenobacter citatus</name>
    <dbReference type="NCBI Taxonomy" id="2763506"/>
    <lineage>
        <taxon>Bacteria</taxon>
        <taxon>Pseudomonadati</taxon>
        <taxon>Bacteroidota</taxon>
        <taxon>Cytophagia</taxon>
        <taxon>Cytophagales</taxon>
        <taxon>Hymenobacteraceae</taxon>
        <taxon>Hymenobacter</taxon>
    </lineage>
</organism>
<protein>
    <submittedName>
        <fullName evidence="3">Alpha-1,2-fucosyltransferase</fullName>
    </submittedName>
</protein>
<comment type="caution">
    <text evidence="3">The sequence shown here is derived from an EMBL/GenBank/DDBJ whole genome shotgun (WGS) entry which is preliminary data.</text>
</comment>
<evidence type="ECO:0000256" key="2">
    <source>
        <dbReference type="ARBA" id="ARBA00022679"/>
    </source>
</evidence>
<dbReference type="Proteomes" id="UP000622017">
    <property type="component" value="Unassembled WGS sequence"/>
</dbReference>